<feature type="compositionally biased region" description="Polar residues" evidence="1">
    <location>
        <begin position="138"/>
        <end position="147"/>
    </location>
</feature>
<dbReference type="Pfam" id="PF01929">
    <property type="entry name" value="Ribosomal_L14e"/>
    <property type="match status" value="1"/>
</dbReference>
<name>A0A813FF43_POLGL</name>
<feature type="non-terminal residue" evidence="3">
    <location>
        <position position="1983"/>
    </location>
</feature>
<dbReference type="GO" id="GO:0006412">
    <property type="term" value="P:translation"/>
    <property type="evidence" value="ECO:0007669"/>
    <property type="project" value="InterPro"/>
</dbReference>
<reference evidence="3" key="1">
    <citation type="submission" date="2021-02" db="EMBL/GenBank/DDBJ databases">
        <authorList>
            <person name="Dougan E. K."/>
            <person name="Rhodes N."/>
            <person name="Thang M."/>
            <person name="Chan C."/>
        </authorList>
    </citation>
    <scope>NUCLEOTIDE SEQUENCE</scope>
</reference>
<organism evidence="3 4">
    <name type="scientific">Polarella glacialis</name>
    <name type="common">Dinoflagellate</name>
    <dbReference type="NCBI Taxonomy" id="89957"/>
    <lineage>
        <taxon>Eukaryota</taxon>
        <taxon>Sar</taxon>
        <taxon>Alveolata</taxon>
        <taxon>Dinophyceae</taxon>
        <taxon>Suessiales</taxon>
        <taxon>Suessiaceae</taxon>
        <taxon>Polarella</taxon>
    </lineage>
</organism>
<dbReference type="GO" id="GO:0005840">
    <property type="term" value="C:ribosome"/>
    <property type="evidence" value="ECO:0007669"/>
    <property type="project" value="InterPro"/>
</dbReference>
<comment type="caution">
    <text evidence="3">The sequence shown here is derived from an EMBL/GenBank/DDBJ whole genome shotgun (WGS) entry which is preliminary data.</text>
</comment>
<dbReference type="InterPro" id="IPR003034">
    <property type="entry name" value="SAP_dom"/>
</dbReference>
<proteinExistence type="predicted"/>
<dbReference type="InterPro" id="IPR002784">
    <property type="entry name" value="Ribosomal_eL14_dom"/>
</dbReference>
<dbReference type="SUPFAM" id="SSF50985">
    <property type="entry name" value="RCC1/BLIP-II"/>
    <property type="match status" value="2"/>
</dbReference>
<feature type="region of interest" description="Disordered" evidence="1">
    <location>
        <begin position="92"/>
        <end position="116"/>
    </location>
</feature>
<dbReference type="EMBL" id="CAJNNV010025200">
    <property type="protein sequence ID" value="CAE8613090.1"/>
    <property type="molecule type" value="Genomic_DNA"/>
</dbReference>
<evidence type="ECO:0000259" key="2">
    <source>
        <dbReference type="PROSITE" id="PS50800"/>
    </source>
</evidence>
<dbReference type="Gene3D" id="6.10.250.2270">
    <property type="match status" value="1"/>
</dbReference>
<protein>
    <recommendedName>
        <fullName evidence="2">SAP domain-containing protein</fullName>
    </recommendedName>
</protein>
<dbReference type="Gene3D" id="2.130.10.30">
    <property type="entry name" value="Regulator of chromosome condensation 1/beta-lactamase-inhibitor protein II"/>
    <property type="match status" value="2"/>
</dbReference>
<evidence type="ECO:0000313" key="3">
    <source>
        <dbReference type="EMBL" id="CAE8613090.1"/>
    </source>
</evidence>
<sequence>FTRFVQAGRLAPISVTGVPRHMMPVKRLSLTDFRVVVRRGCREKTLKKGDVERASATDLQKALAEEGLPVTGSRIELVVRLINSIWPEEQTAQAQAAPMSGGPARAGGGASSSSCSSSAPASAAKVVVVGEASPVTPQPVQSSMSNCRQSRQARRSASVLPEATLGTQTSLQAVRRRRAKNLSNQAASEPGADFAAVNWNLLQRVLSCQSLGRKKIAASLPSYGMASCPEIKRDGSNTSDLVTHLENHRNLSSKIQEKQAAGLCQCGAEECSPGPPHSAPGSRAEHLAAARLRVQKEQKDTQDSKAEAAGQRTDTGELLLPLEPKIQHLLNQAWVRLVVVGDLRKMSFAEGEGFRKFTRLLVATLGSSHIWDPPGHSVQHGILQQELTFVMRSAQQTLAEAKRWKFNRVVFCLRMTAAWSSDDAGSQHCSGPAASALRSAWWSWSLGSFPSWGCSDSAAPAVATSKKLGLVAKRCLVHFLNIPVQRTCHAQKKKGTRTLSVAPDNHPAPAYLLAYEKLRAICLALSDSDLSKAFCRAAARLEVKYLGKDELVCSPKVDSSAKWGTTAAMGTASVAARAVLEGMAENLPELPSDDAWLLIVGAKQALDLVGAAVSKLQSDFRYLPITCQSHVVSGELWSESSWAKKLQAKETRLKLSQKMTDFDRFKLMVAKKKRSQAVKKARNSAAKMGFGANLRRVETPFLDEANAEFETEGGAGCGGDSSAVAPLLREGVVKVYGSLKAFVAIKVDGSVVTWGNAGWGGDSSAVAPFLKEGVVQVCASLKAFAAIKADGKVVTWGNAACGGDSSAVASLLTEGVVQVCGSRKAFAAIKEDGSVVTWGNAGWGGDSSGVAPLLTEGVVQVCASLKAFAAIKADRSVVTWGDAGCGGDSSAVAPLLTEGVVQVCESHFSFAAIKADGSVVTWGDAGCVGDSSAVAPLLTEGVVKVCGSRKAFAAITVDGSVVTWGNAACGGDSSSVAPLLTEGVVQVCGSSQAFAAIKADRSVVTWGNAASGGDSSAVAPLLRDGVVQVCASLSAFAAIKVDGSVVSWGNAACGGDSSAVASLLRVTLDAVTTIDKCRWELIEGSRTRCKRCLRSWDVCGRMKGSCARAPASLAILGLFAFALHASSRSCSLVDGHEDGYQGGAGAEQGEGEHGAEAVQVNIDTNGSLNIGVLDKFTGTNNQIISSIMKGHSSQSKIAHRICEAEKFENKDDVIRGKTEGNLGSLCLVKRNTLNPKTIEGKFPKVADPLVTAKRITLGAGLVEDGEVPCRRLFSLLEFNTRQSYGGGLPLSEFNKLVPPGWRPGIPGYPIKLFFERLKLWYRVTDNAEAQLGILVAGRLQGAPQKIALRLRLPRPVAAGGGYDIGDEALIRLSQEQVIDPATNTIVQEYIPSGLQFLCQALRAIYGLQDQDRTTVALDSFYEFKRGHLGLAEFAQEFDHRYESAEDEAGLQMNDTGKTYFFLRGSGLGDKIIEDIKLQMRGDMSRYQEIRTLVLKLARANDKDKETLNMYQDQTDFNYKLNLDETNGANTSDDIYYGDYDCLYDGEYSDYDGAGYDDDWYGDDGWQDEVYHGDFPLEEWTWPASAPDSSTVSTAETTLLDVDPSYWKGQTKGKGKGFGAKGKGPSGGSASGIGWHWLHNVRQPLALLAGFSPYNFTAFQDYEVQEAPEHAPTIAFKADGSGTQYYDFEDEKPSSSTRPPPQSTTEPMIDTAGNPGYNDGYGELDTAPAPMPDVRVNSLSFLVGTCSSAFPTDHEDWSSLYHSVRGVKRHGLLIDPGAASGLIGSDTLKEFRDEILLPLGVDIICRPTTQNVSGISGKPEPALSRVTMPIFPGIKSSTFTADVIGKQGSKCPALLPNPSMRAANMGLLTNFFENGDGMLIVHDSGKRLLYRCLLTESGHYILPTDNVKNNNSNVDEKATRKASAFYAAVLQDATQQWSDISSVYLAVDKAAVADPVADRAPPSTRSTGWKQSLDIITTTSTGLP</sequence>
<keyword evidence="4" id="KW-1185">Reference proteome</keyword>
<feature type="domain" description="SAP" evidence="2">
    <location>
        <begin position="51"/>
        <end position="85"/>
    </location>
</feature>
<evidence type="ECO:0000313" key="4">
    <source>
        <dbReference type="Proteomes" id="UP000654075"/>
    </source>
</evidence>
<dbReference type="GO" id="GO:0003735">
    <property type="term" value="F:structural constituent of ribosome"/>
    <property type="evidence" value="ECO:0007669"/>
    <property type="project" value="InterPro"/>
</dbReference>
<feature type="region of interest" description="Disordered" evidence="1">
    <location>
        <begin position="1684"/>
        <end position="1711"/>
    </location>
</feature>
<dbReference type="InterPro" id="IPR009091">
    <property type="entry name" value="RCC1/BLIP-II"/>
</dbReference>
<dbReference type="PANTHER" id="PTHR45982">
    <property type="entry name" value="REGULATOR OF CHROMOSOME CONDENSATION"/>
    <property type="match status" value="1"/>
</dbReference>
<dbReference type="InterPro" id="IPR051553">
    <property type="entry name" value="Ran_GTPase-activating"/>
</dbReference>
<feature type="region of interest" description="Disordered" evidence="1">
    <location>
        <begin position="135"/>
        <end position="162"/>
    </location>
</feature>
<feature type="non-terminal residue" evidence="3">
    <location>
        <position position="1"/>
    </location>
</feature>
<feature type="compositionally biased region" description="Low complexity" evidence="1">
    <location>
        <begin position="92"/>
        <end position="103"/>
    </location>
</feature>
<dbReference type="Proteomes" id="UP000654075">
    <property type="component" value="Unassembled WGS sequence"/>
</dbReference>
<accession>A0A813FF43</accession>
<dbReference type="PROSITE" id="PS50800">
    <property type="entry name" value="SAP"/>
    <property type="match status" value="1"/>
</dbReference>
<evidence type="ECO:0000256" key="1">
    <source>
        <dbReference type="SAM" id="MobiDB-lite"/>
    </source>
</evidence>
<dbReference type="PANTHER" id="PTHR45982:SF1">
    <property type="entry name" value="REGULATOR OF CHROMOSOME CONDENSATION"/>
    <property type="match status" value="1"/>
</dbReference>
<gene>
    <name evidence="3" type="ORF">PGLA1383_LOCUS30875</name>
</gene>